<evidence type="ECO:0000313" key="2">
    <source>
        <dbReference type="Proteomes" id="UP000275321"/>
    </source>
</evidence>
<protein>
    <submittedName>
        <fullName evidence="1">Uncharacterized protein</fullName>
    </submittedName>
</protein>
<reference evidence="1 2" key="1">
    <citation type="submission" date="2018-10" db="EMBL/GenBank/DDBJ databases">
        <title>Transmission dynamics of multidrug resistant bacteria on intensive care unit surfaces.</title>
        <authorList>
            <person name="D'Souza A.W."/>
            <person name="Potter R.F."/>
            <person name="Wallace M."/>
            <person name="Shupe A."/>
            <person name="Patel S."/>
            <person name="Sun S."/>
            <person name="Gul D."/>
            <person name="Kwon J.H."/>
            <person name="Andleeb S."/>
            <person name="Burnham C.-A.D."/>
            <person name="Dantas G."/>
        </authorList>
    </citation>
    <scope>NUCLEOTIDE SEQUENCE [LARGE SCALE GENOMIC DNA]</scope>
    <source>
        <strain evidence="1 2">EC_073</strain>
    </source>
</reference>
<dbReference type="Proteomes" id="UP000275321">
    <property type="component" value="Unassembled WGS sequence"/>
</dbReference>
<proteinExistence type="predicted"/>
<sequence length="64" mass="6899">MAHGLTSAIIQTVTNCVTILCRAILRKKCGTFARDVAASLLLRHRASGALWDEDAVFQGAGWVN</sequence>
<dbReference type="EMBL" id="RHWT01000023">
    <property type="protein sequence ID" value="RSB29402.1"/>
    <property type="molecule type" value="Genomic_DNA"/>
</dbReference>
<gene>
    <name evidence="1" type="ORF">EGK68_16415</name>
</gene>
<comment type="caution">
    <text evidence="1">The sequence shown here is derived from an EMBL/GenBank/DDBJ whole genome shotgun (WGS) entry which is preliminary data.</text>
</comment>
<dbReference type="AlphaFoldDB" id="A0A3R8YY41"/>
<name>A0A3R8YY41_ENTCL</name>
<organism evidence="1 2">
    <name type="scientific">Enterobacter cloacae</name>
    <dbReference type="NCBI Taxonomy" id="550"/>
    <lineage>
        <taxon>Bacteria</taxon>
        <taxon>Pseudomonadati</taxon>
        <taxon>Pseudomonadota</taxon>
        <taxon>Gammaproteobacteria</taxon>
        <taxon>Enterobacterales</taxon>
        <taxon>Enterobacteriaceae</taxon>
        <taxon>Enterobacter</taxon>
        <taxon>Enterobacter cloacae complex</taxon>
    </lineage>
</organism>
<accession>A0A3R8YY41</accession>
<evidence type="ECO:0000313" key="1">
    <source>
        <dbReference type="EMBL" id="RSB29402.1"/>
    </source>
</evidence>